<evidence type="ECO:0000313" key="2">
    <source>
        <dbReference type="Proteomes" id="UP000675881"/>
    </source>
</evidence>
<organism evidence="1 2">
    <name type="scientific">Lepeophtheirus salmonis</name>
    <name type="common">Salmon louse</name>
    <name type="synonym">Caligus salmonis</name>
    <dbReference type="NCBI Taxonomy" id="72036"/>
    <lineage>
        <taxon>Eukaryota</taxon>
        <taxon>Metazoa</taxon>
        <taxon>Ecdysozoa</taxon>
        <taxon>Arthropoda</taxon>
        <taxon>Crustacea</taxon>
        <taxon>Multicrustacea</taxon>
        <taxon>Hexanauplia</taxon>
        <taxon>Copepoda</taxon>
        <taxon>Siphonostomatoida</taxon>
        <taxon>Caligidae</taxon>
        <taxon>Lepeophtheirus</taxon>
    </lineage>
</organism>
<dbReference type="AlphaFoldDB" id="A0A7R8CU70"/>
<keyword evidence="2" id="KW-1185">Reference proteome</keyword>
<reference evidence="1" key="1">
    <citation type="submission" date="2021-02" db="EMBL/GenBank/DDBJ databases">
        <authorList>
            <person name="Bekaert M."/>
        </authorList>
    </citation>
    <scope>NUCLEOTIDE SEQUENCE</scope>
    <source>
        <strain evidence="1">IoA-00</strain>
    </source>
</reference>
<evidence type="ECO:0000313" key="1">
    <source>
        <dbReference type="EMBL" id="CAF2897283.1"/>
    </source>
</evidence>
<name>A0A7R8CU70_LEPSM</name>
<proteinExistence type="predicted"/>
<dbReference type="EMBL" id="HG994582">
    <property type="protein sequence ID" value="CAF2897283.1"/>
    <property type="molecule type" value="Genomic_DNA"/>
</dbReference>
<gene>
    <name evidence="1" type="ORF">LSAA_7361</name>
</gene>
<accession>A0A7R8CU70</accession>
<dbReference type="OrthoDB" id="5859791at2759"/>
<dbReference type="Proteomes" id="UP000675881">
    <property type="component" value="Chromosome 3"/>
</dbReference>
<sequence>MSLKKPLQSFYSITSNYVQRYGSSYILPSRESILREHWKKRQREYLHYLKVSMGIAGIVSCGAGYFMWQDKKRRAKIGVENIEIASTARTIPTKNHKFTAREKRFLQFSSVEYCGPDLKGRILPWQKLKKI</sequence>
<protein>
    <submittedName>
        <fullName evidence="1">(salmon louse) hypothetical protein</fullName>
    </submittedName>
</protein>